<evidence type="ECO:0000256" key="6">
    <source>
        <dbReference type="ARBA" id="ARBA00023139"/>
    </source>
</evidence>
<accession>G8JNX3</accession>
<gene>
    <name evidence="12" type="ordered locus">Ecym_2014</name>
</gene>
<evidence type="ECO:0000256" key="4">
    <source>
        <dbReference type="ARBA" id="ARBA00022989"/>
    </source>
</evidence>
<evidence type="ECO:0000256" key="2">
    <source>
        <dbReference type="ARBA" id="ARBA00022679"/>
    </source>
</evidence>
<comment type="subcellular location">
    <subcellularLocation>
        <location evidence="1">Membrane</location>
        <topology evidence="1">Multi-pass membrane protein</topology>
    </subcellularLocation>
</comment>
<feature type="transmembrane region" description="Helical" evidence="10">
    <location>
        <begin position="191"/>
        <end position="218"/>
    </location>
</feature>
<dbReference type="EMBL" id="CP002498">
    <property type="protein sequence ID" value="AET37773.1"/>
    <property type="molecule type" value="Genomic_DNA"/>
</dbReference>
<dbReference type="KEGG" id="erc:Ecym_2014"/>
<dbReference type="eggNOG" id="KOG1315">
    <property type="taxonomic scope" value="Eukaryota"/>
</dbReference>
<dbReference type="AlphaFoldDB" id="G8JNX3"/>
<dbReference type="FunCoup" id="G8JNX3">
    <property type="interactions" value="429"/>
</dbReference>
<keyword evidence="2 10" id="KW-0808">Transferase</keyword>
<feature type="transmembrane region" description="Helical" evidence="10">
    <location>
        <begin position="156"/>
        <end position="179"/>
    </location>
</feature>
<keyword evidence="8 10" id="KW-0012">Acyltransferase</keyword>
<evidence type="ECO:0000256" key="7">
    <source>
        <dbReference type="ARBA" id="ARBA00023288"/>
    </source>
</evidence>
<feature type="domain" description="Palmitoyltransferase DHHC" evidence="11">
    <location>
        <begin position="104"/>
        <end position="227"/>
    </location>
</feature>
<dbReference type="PROSITE" id="PS50216">
    <property type="entry name" value="DHHC"/>
    <property type="match status" value="1"/>
</dbReference>
<dbReference type="GO" id="GO:0042144">
    <property type="term" value="P:vacuole fusion, non-autophagic"/>
    <property type="evidence" value="ECO:0007669"/>
    <property type="project" value="EnsemblFungi"/>
</dbReference>
<evidence type="ECO:0000256" key="5">
    <source>
        <dbReference type="ARBA" id="ARBA00023136"/>
    </source>
</evidence>
<keyword evidence="13" id="KW-1185">Reference proteome</keyword>
<dbReference type="OrthoDB" id="302728at2759"/>
<dbReference type="GeneID" id="11471765"/>
<feature type="transmembrane region" description="Helical" evidence="10">
    <location>
        <begin position="7"/>
        <end position="29"/>
    </location>
</feature>
<organism evidence="12 13">
    <name type="scientific">Eremothecium cymbalariae (strain CBS 270.75 / DBVPG 7215 / KCTC 17166 / NRRL Y-17582)</name>
    <name type="common">Yeast</name>
    <dbReference type="NCBI Taxonomy" id="931890"/>
    <lineage>
        <taxon>Eukaryota</taxon>
        <taxon>Fungi</taxon>
        <taxon>Dikarya</taxon>
        <taxon>Ascomycota</taxon>
        <taxon>Saccharomycotina</taxon>
        <taxon>Saccharomycetes</taxon>
        <taxon>Saccharomycetales</taxon>
        <taxon>Saccharomycetaceae</taxon>
        <taxon>Eremothecium</taxon>
    </lineage>
</organism>
<dbReference type="Pfam" id="PF01529">
    <property type="entry name" value="DHHC"/>
    <property type="match status" value="1"/>
</dbReference>
<dbReference type="InParanoid" id="G8JNX3"/>
<evidence type="ECO:0000256" key="10">
    <source>
        <dbReference type="RuleBase" id="RU079119"/>
    </source>
</evidence>
<dbReference type="InterPro" id="IPR039859">
    <property type="entry name" value="PFA4/ZDH16/20/ERF2-like"/>
</dbReference>
<keyword evidence="6" id="KW-0564">Palmitate</keyword>
<protein>
    <recommendedName>
        <fullName evidence="10">Palmitoyltransferase</fullName>
        <ecNumber evidence="10">2.3.1.225</ecNumber>
    </recommendedName>
</protein>
<evidence type="ECO:0000256" key="9">
    <source>
        <dbReference type="ARBA" id="ARBA00048048"/>
    </source>
</evidence>
<evidence type="ECO:0000256" key="1">
    <source>
        <dbReference type="ARBA" id="ARBA00004141"/>
    </source>
</evidence>
<dbReference type="InterPro" id="IPR001594">
    <property type="entry name" value="Palmitoyltrfase_DHHC"/>
</dbReference>
<evidence type="ECO:0000256" key="8">
    <source>
        <dbReference type="ARBA" id="ARBA00023315"/>
    </source>
</evidence>
<dbReference type="STRING" id="931890.G8JNX3"/>
<comment type="domain">
    <text evidence="10">The DHHC domain is required for palmitoyltransferase activity.</text>
</comment>
<dbReference type="HOGENOM" id="CLU_027721_0_0_1"/>
<dbReference type="PANTHER" id="PTHR12246">
    <property type="entry name" value="PALMITOYLTRANSFERASE ZDHHC16"/>
    <property type="match status" value="1"/>
</dbReference>
<keyword evidence="4 10" id="KW-1133">Transmembrane helix</keyword>
<dbReference type="OMA" id="YTYFKVI"/>
<keyword evidence="7" id="KW-0449">Lipoprotein</keyword>
<evidence type="ECO:0000313" key="13">
    <source>
        <dbReference type="Proteomes" id="UP000006790"/>
    </source>
</evidence>
<reference evidence="13" key="1">
    <citation type="journal article" date="2012" name="G3 (Bethesda)">
        <title>Pichia sorbitophila, an interspecies yeast hybrid reveals early steps of genome resolution following polyploidization.</title>
        <authorList>
            <person name="Leh Louis V."/>
            <person name="Despons L."/>
            <person name="Friedrich A."/>
            <person name="Martin T."/>
            <person name="Durrens P."/>
            <person name="Casaregola S."/>
            <person name="Neuveglise C."/>
            <person name="Fairhead C."/>
            <person name="Marck C."/>
            <person name="Cruz J.A."/>
            <person name="Straub M.L."/>
            <person name="Kugler V."/>
            <person name="Sacerdot C."/>
            <person name="Uzunov Z."/>
            <person name="Thierry A."/>
            <person name="Weiss S."/>
            <person name="Bleykasten C."/>
            <person name="De Montigny J."/>
            <person name="Jacques N."/>
            <person name="Jung P."/>
            <person name="Lemaire M."/>
            <person name="Mallet S."/>
            <person name="Morel G."/>
            <person name="Richard G.F."/>
            <person name="Sarkar A."/>
            <person name="Savel G."/>
            <person name="Schacherer J."/>
            <person name="Seret M.L."/>
            <person name="Talla E."/>
            <person name="Samson G."/>
            <person name="Jubin C."/>
            <person name="Poulain J."/>
            <person name="Vacherie B."/>
            <person name="Barbe V."/>
            <person name="Pelletier E."/>
            <person name="Sherman D.J."/>
            <person name="Westhof E."/>
            <person name="Weissenbach J."/>
            <person name="Baret P.V."/>
            <person name="Wincker P."/>
            <person name="Gaillardin C."/>
            <person name="Dujon B."/>
            <person name="Souciet J.L."/>
        </authorList>
    </citation>
    <scope>NUCLEOTIDE SEQUENCE [LARGE SCALE GENOMIC DNA]</scope>
    <source>
        <strain evidence="13">CBS 270.75 / DBVPG 7215 / KCTC 17166 / NRRL Y-17582</strain>
    </source>
</reference>
<evidence type="ECO:0000313" key="12">
    <source>
        <dbReference type="EMBL" id="AET37773.1"/>
    </source>
</evidence>
<dbReference type="Proteomes" id="UP000006790">
    <property type="component" value="Chromosome 2"/>
</dbReference>
<name>G8JNX3_ERECY</name>
<dbReference type="GO" id="GO:0000329">
    <property type="term" value="C:fungal-type vacuole membrane"/>
    <property type="evidence" value="ECO:0007669"/>
    <property type="project" value="EnsemblFungi"/>
</dbReference>
<evidence type="ECO:0000259" key="11">
    <source>
        <dbReference type="Pfam" id="PF01529"/>
    </source>
</evidence>
<comment type="similarity">
    <text evidence="10">Belongs to the DHHC palmitoyltransferase family.</text>
</comment>
<dbReference type="GO" id="GO:0019706">
    <property type="term" value="F:protein-cysteine S-palmitoyltransferase activity"/>
    <property type="evidence" value="ECO:0007669"/>
    <property type="project" value="UniProtKB-EC"/>
</dbReference>
<comment type="catalytic activity">
    <reaction evidence="9 10">
        <text>L-cysteinyl-[protein] + hexadecanoyl-CoA = S-hexadecanoyl-L-cysteinyl-[protein] + CoA</text>
        <dbReference type="Rhea" id="RHEA:36683"/>
        <dbReference type="Rhea" id="RHEA-COMP:10131"/>
        <dbReference type="Rhea" id="RHEA-COMP:11032"/>
        <dbReference type="ChEBI" id="CHEBI:29950"/>
        <dbReference type="ChEBI" id="CHEBI:57287"/>
        <dbReference type="ChEBI" id="CHEBI:57379"/>
        <dbReference type="ChEBI" id="CHEBI:74151"/>
        <dbReference type="EC" id="2.3.1.225"/>
    </reaction>
</comment>
<keyword evidence="3 10" id="KW-0812">Transmembrane</keyword>
<dbReference type="RefSeq" id="XP_003644590.1">
    <property type="nucleotide sequence ID" value="XM_003644542.1"/>
</dbReference>
<proteinExistence type="inferred from homology"/>
<feature type="transmembrane region" description="Helical" evidence="10">
    <location>
        <begin position="41"/>
        <end position="59"/>
    </location>
</feature>
<keyword evidence="5 10" id="KW-0472">Membrane</keyword>
<evidence type="ECO:0000256" key="3">
    <source>
        <dbReference type="ARBA" id="ARBA00022692"/>
    </source>
</evidence>
<dbReference type="EC" id="2.3.1.225" evidence="10"/>
<sequence>MGKMTHYCGLIPLLFPRALTTLILTYSSVVTWTRATVIDSFTRTIIICVLVSATIYTYFKVISIGAGSPLDFEPLKVKNSEHAEVGLEFPPEFLSKKSVTLRQNGRYRYCATCGVWKPDRSHHCSSCNKCYLKRDHHCPWFSSCIGFNNQKFFVQFLMYSTLYSISIFIAATLQIVSWFRNQNYTTQYIDINLLVVWLLSTGASVSLFCFTGFSIYLLTKNQTTNELNASKYLNRDLEIFNESLGHSPQSVGNPFDLGSRYQNWCVVMGYTWREWLLPIKTDSQKKNRQSLDEKGLFYQLNSEVYSRLHESMFLQDQLMKRLSPRSSADLTHPLLSPGD</sequence>